<dbReference type="GO" id="GO:0016779">
    <property type="term" value="F:nucleotidyltransferase activity"/>
    <property type="evidence" value="ECO:0007669"/>
    <property type="project" value="TreeGrafter"/>
</dbReference>
<organism evidence="3">
    <name type="scientific">Ignisphaera aggregans</name>
    <dbReference type="NCBI Taxonomy" id="334771"/>
    <lineage>
        <taxon>Archaea</taxon>
        <taxon>Thermoproteota</taxon>
        <taxon>Thermoprotei</taxon>
        <taxon>Desulfurococcales</taxon>
        <taxon>Desulfurococcaceae</taxon>
        <taxon>Ignisphaera</taxon>
    </lineage>
</organism>
<gene>
    <name evidence="3" type="ORF">ENU31_02755</name>
</gene>
<dbReference type="GO" id="GO:0004792">
    <property type="term" value="F:thiosulfate-cyanide sulfurtransferase activity"/>
    <property type="evidence" value="ECO:0007669"/>
    <property type="project" value="TreeGrafter"/>
</dbReference>
<dbReference type="InterPro" id="IPR035985">
    <property type="entry name" value="Ubiquitin-activating_enz"/>
</dbReference>
<comment type="caution">
    <text evidence="3">The sequence shown here is derived from an EMBL/GenBank/DDBJ whole genome shotgun (WGS) entry which is preliminary data.</text>
</comment>
<dbReference type="EMBL" id="DTCA01000086">
    <property type="protein sequence ID" value="HGM07313.1"/>
    <property type="molecule type" value="Genomic_DNA"/>
</dbReference>
<evidence type="ECO:0000256" key="1">
    <source>
        <dbReference type="ARBA" id="ARBA00009919"/>
    </source>
</evidence>
<dbReference type="InterPro" id="IPR000594">
    <property type="entry name" value="ThiF_NAD_FAD-bd"/>
</dbReference>
<name>A0A7C4H672_9CREN</name>
<dbReference type="Pfam" id="PF00899">
    <property type="entry name" value="ThiF"/>
    <property type="match status" value="1"/>
</dbReference>
<dbReference type="PANTHER" id="PTHR10953">
    <property type="entry name" value="UBIQUITIN-ACTIVATING ENZYME E1"/>
    <property type="match status" value="1"/>
</dbReference>
<sequence length="249" mass="27574">MDVYERYDRQIMIFGLEGQKRLSNSSVAVVGAGGLGSPAILYLAAAGVGRIYVVDRDIVSISDLNRQILYTEKDIGRKKADVVCEKIMRLNSTIDVLCKDEEFSESNGREIVKDVDIVIDAVDNWETRYILNKLCVELKKPLVHAGIIGWYGQATTVIPNRTPCLSCIIPKPLPKKKIPVIGVTPGILGVIEAAEAIKYLLGIGPSLLNKLLIVDLLYMEFRTIEIKRNVRCPVCGVFKSDEVIRGDNV</sequence>
<feature type="domain" description="THIF-type NAD/FAD binding fold" evidence="2">
    <location>
        <begin position="7"/>
        <end position="234"/>
    </location>
</feature>
<dbReference type="GO" id="GO:0008641">
    <property type="term" value="F:ubiquitin-like modifier activating enzyme activity"/>
    <property type="evidence" value="ECO:0007669"/>
    <property type="project" value="InterPro"/>
</dbReference>
<dbReference type="Gene3D" id="3.40.50.720">
    <property type="entry name" value="NAD(P)-binding Rossmann-like Domain"/>
    <property type="match status" value="1"/>
</dbReference>
<dbReference type="PANTHER" id="PTHR10953:SF102">
    <property type="entry name" value="ADENYLYLTRANSFERASE AND SULFURTRANSFERASE MOCS3"/>
    <property type="match status" value="1"/>
</dbReference>
<reference evidence="3" key="1">
    <citation type="journal article" date="2020" name="mSystems">
        <title>Genome- and Community-Level Interaction Insights into Carbon Utilization and Element Cycling Functions of Hydrothermarchaeota in Hydrothermal Sediment.</title>
        <authorList>
            <person name="Zhou Z."/>
            <person name="Liu Y."/>
            <person name="Xu W."/>
            <person name="Pan J."/>
            <person name="Luo Z.H."/>
            <person name="Li M."/>
        </authorList>
    </citation>
    <scope>NUCLEOTIDE SEQUENCE [LARGE SCALE GENOMIC DNA]</scope>
    <source>
        <strain evidence="3">SpSt-658</strain>
    </source>
</reference>
<proteinExistence type="inferred from homology"/>
<evidence type="ECO:0000259" key="2">
    <source>
        <dbReference type="Pfam" id="PF00899"/>
    </source>
</evidence>
<dbReference type="GO" id="GO:0005737">
    <property type="term" value="C:cytoplasm"/>
    <property type="evidence" value="ECO:0007669"/>
    <property type="project" value="TreeGrafter"/>
</dbReference>
<dbReference type="FunFam" id="3.40.50.720:FF:000080">
    <property type="entry name" value="Thiazole biosynthesis adenylyltransferase ThiF"/>
    <property type="match status" value="1"/>
</dbReference>
<dbReference type="SUPFAM" id="SSF69572">
    <property type="entry name" value="Activating enzymes of the ubiquitin-like proteins"/>
    <property type="match status" value="1"/>
</dbReference>
<accession>A0A7C4H672</accession>
<comment type="similarity">
    <text evidence="1">Belongs to the HesA/MoeB/ThiF family.</text>
</comment>
<protein>
    <submittedName>
        <fullName evidence="3">HesA/MoeB/ThiF family protein</fullName>
    </submittedName>
</protein>
<dbReference type="AlphaFoldDB" id="A0A7C4H672"/>
<dbReference type="CDD" id="cd00757">
    <property type="entry name" value="ThiF_MoeB_HesA_family"/>
    <property type="match status" value="1"/>
</dbReference>
<dbReference type="InterPro" id="IPR045886">
    <property type="entry name" value="ThiF/MoeB/HesA"/>
</dbReference>
<evidence type="ECO:0000313" key="3">
    <source>
        <dbReference type="EMBL" id="HGM07313.1"/>
    </source>
</evidence>